<keyword evidence="3 8" id="KW-0696">RNA-directed RNA polymerase</keyword>
<evidence type="ECO:0000256" key="3">
    <source>
        <dbReference type="ARBA" id="ARBA00022484"/>
    </source>
</evidence>
<evidence type="ECO:0000259" key="9">
    <source>
        <dbReference type="PROSITE" id="PS50507"/>
    </source>
</evidence>
<feature type="domain" description="RdRp catalytic" evidence="9">
    <location>
        <begin position="202"/>
        <end position="318"/>
    </location>
</feature>
<dbReference type="SUPFAM" id="SSF56672">
    <property type="entry name" value="DNA/RNA polymerases"/>
    <property type="match status" value="1"/>
</dbReference>
<sequence>MTEFPQDRPIKTRKLYCLGGVGTSVKFNVHNNSLANLRRGLIERVFFVENDKKELEPAPKPLSGAFDRLTWFRRKLHNIVGTHSSISPGQFLDFYTGRRRTIYEGAVKSLEGLSVQRRDAYLKTFVKAEKINTTKKPDPAPRVIQPRNVRYNVEVGRYLRRFEHYLYRGIDEIWNGPTIIKGYTVEQIGKIARDAWDSFVSPVAIGFDMKRFDQHVSSDALKWEHSVYLDAFCHDSYLAELLEWQLVNKGVGYASDGMIKYKVDGCRMSGDMNTAMGNCLIACAITHDFFRSRGIRARLMNNGDDCVVICEKECAAVVKADMVRHWRQFGFQCELECDAEIFEQIEFCQMRPVYDGEKYVMVRNPLVSLSKDSYSVGPWNGINHARKWVNAVGLCGLSLTGGIPVVQSYYNMMIRNTQSVNSSGILRDVSFASGFRELARLGNRKSGAISEDARFSFYLAFGITPDLQRAMESDYDAHTIEWGFVPQGNPRIQPISWTLNEL</sequence>
<accession>A0A1L3KG07</accession>
<dbReference type="CDD" id="cd23242">
    <property type="entry name" value="Gammacarmovirus_RdRp"/>
    <property type="match status" value="1"/>
</dbReference>
<comment type="function">
    <text evidence="1">RNA-dependent RNA polymerase that plays an essential role in the virus replication.</text>
</comment>
<evidence type="ECO:0000256" key="5">
    <source>
        <dbReference type="ARBA" id="ARBA00022695"/>
    </source>
</evidence>
<dbReference type="EMBL" id="KX883146">
    <property type="protein sequence ID" value="APG76350.1"/>
    <property type="molecule type" value="Genomic_RNA"/>
</dbReference>
<dbReference type="InterPro" id="IPR043128">
    <property type="entry name" value="Rev_trsase/Diguanyl_cyclase"/>
</dbReference>
<dbReference type="GO" id="GO:0039694">
    <property type="term" value="P:viral RNA genome replication"/>
    <property type="evidence" value="ECO:0007669"/>
    <property type="project" value="InterPro"/>
</dbReference>
<comment type="catalytic activity">
    <reaction evidence="8">
        <text>RNA(n) + a ribonucleoside 5'-triphosphate = RNA(n+1) + diphosphate</text>
        <dbReference type="Rhea" id="RHEA:21248"/>
        <dbReference type="Rhea" id="RHEA-COMP:14527"/>
        <dbReference type="Rhea" id="RHEA-COMP:17342"/>
        <dbReference type="ChEBI" id="CHEBI:33019"/>
        <dbReference type="ChEBI" id="CHEBI:61557"/>
        <dbReference type="ChEBI" id="CHEBI:140395"/>
        <dbReference type="EC" id="2.7.7.48"/>
    </reaction>
</comment>
<dbReference type="GO" id="GO:0003968">
    <property type="term" value="F:RNA-directed RNA polymerase activity"/>
    <property type="evidence" value="ECO:0007669"/>
    <property type="project" value="UniProtKB-KW"/>
</dbReference>
<evidence type="ECO:0000313" key="10">
    <source>
        <dbReference type="EMBL" id="APG76350.1"/>
    </source>
</evidence>
<keyword evidence="7 8" id="KW-0693">Viral RNA replication</keyword>
<reference evidence="10" key="1">
    <citation type="journal article" date="2016" name="Nature">
        <title>Redefining the invertebrate RNA virosphere.</title>
        <authorList>
            <person name="Shi M."/>
            <person name="Lin X.D."/>
            <person name="Tian J.H."/>
            <person name="Chen L.J."/>
            <person name="Chen X."/>
            <person name="Li C.X."/>
            <person name="Qin X.C."/>
            <person name="Li J."/>
            <person name="Cao J.P."/>
            <person name="Eden J.S."/>
            <person name="Buchmann J."/>
            <person name="Wang W."/>
            <person name="Xu J."/>
            <person name="Holmes E.C."/>
            <person name="Zhang Y.Z."/>
        </authorList>
    </citation>
    <scope>NUCLEOTIDE SEQUENCE</scope>
    <source>
        <strain evidence="10">SCM43651</strain>
    </source>
</reference>
<protein>
    <recommendedName>
        <fullName evidence="2 8">RNA-directed RNA polymerase</fullName>
        <ecNumber evidence="2 8">2.7.7.48</ecNumber>
    </recommendedName>
</protein>
<proteinExistence type="predicted"/>
<organismHost>
    <name type="scientific">Cucumis melo</name>
    <name type="common">Muskmelon</name>
    <dbReference type="NCBI Taxonomy" id="3656"/>
</organismHost>
<dbReference type="EC" id="2.7.7.48" evidence="2 8"/>
<evidence type="ECO:0000256" key="4">
    <source>
        <dbReference type="ARBA" id="ARBA00022679"/>
    </source>
</evidence>
<evidence type="ECO:0000256" key="8">
    <source>
        <dbReference type="RuleBase" id="RU363062"/>
    </source>
</evidence>
<dbReference type="InterPro" id="IPR043502">
    <property type="entry name" value="DNA/RNA_pol_sf"/>
</dbReference>
<organismHost>
    <name type="scientific">Cucumis sativus</name>
    <name type="common">Cucumber</name>
    <dbReference type="NCBI Taxonomy" id="3659"/>
</organismHost>
<evidence type="ECO:0000256" key="1">
    <source>
        <dbReference type="ARBA" id="ARBA00002753"/>
    </source>
</evidence>
<keyword evidence="4 8" id="KW-0808">Transferase</keyword>
<name>A0A1L3KG07_MNSV</name>
<dbReference type="InterPro" id="IPR007094">
    <property type="entry name" value="RNA-dir_pol_PSvirus"/>
</dbReference>
<keyword evidence="6 8" id="KW-0547">Nucleotide-binding</keyword>
<evidence type="ECO:0000256" key="2">
    <source>
        <dbReference type="ARBA" id="ARBA00012494"/>
    </source>
</evidence>
<dbReference type="Gene3D" id="3.30.70.270">
    <property type="match status" value="1"/>
</dbReference>
<evidence type="ECO:0000256" key="6">
    <source>
        <dbReference type="ARBA" id="ARBA00022741"/>
    </source>
</evidence>
<organism evidence="10">
    <name type="scientific">Melon necrotic spot virus</name>
    <name type="common">MNSV</name>
    <dbReference type="NCBI Taxonomy" id="11987"/>
    <lineage>
        <taxon>Viruses</taxon>
        <taxon>Riboviria</taxon>
        <taxon>Orthornavirae</taxon>
        <taxon>Kitrinoviricota</taxon>
        <taxon>Tolucaviricetes</taxon>
        <taxon>Tolivirales</taxon>
        <taxon>Tombusviridae</taxon>
        <taxon>Procedovirinae</taxon>
        <taxon>Gammacarmovirus</taxon>
        <taxon>Gammacarmovirus melonis</taxon>
    </lineage>
</organism>
<keyword evidence="5 8" id="KW-0548">Nucleotidyltransferase</keyword>
<dbReference type="Pfam" id="PF00998">
    <property type="entry name" value="RdRP_3"/>
    <property type="match status" value="1"/>
</dbReference>
<evidence type="ECO:0000256" key="7">
    <source>
        <dbReference type="ARBA" id="ARBA00022953"/>
    </source>
</evidence>
<dbReference type="GO" id="GO:0000166">
    <property type="term" value="F:nucleotide binding"/>
    <property type="evidence" value="ECO:0007669"/>
    <property type="project" value="UniProtKB-KW"/>
</dbReference>
<dbReference type="GO" id="GO:0003723">
    <property type="term" value="F:RNA binding"/>
    <property type="evidence" value="ECO:0007669"/>
    <property type="project" value="InterPro"/>
</dbReference>
<dbReference type="InterPro" id="IPR002166">
    <property type="entry name" value="RNA_pol_HCV"/>
</dbReference>
<dbReference type="PROSITE" id="PS50507">
    <property type="entry name" value="RDRP_SSRNA_POS"/>
    <property type="match status" value="1"/>
</dbReference>